<reference evidence="5" key="1">
    <citation type="submission" date="2020-04" db="EMBL/GenBank/DDBJ databases">
        <authorList>
            <person name="Neveu A P."/>
        </authorList>
    </citation>
    <scope>NUCLEOTIDE SEQUENCE</scope>
    <source>
        <tissue evidence="5">Whole embryo</tissue>
    </source>
</reference>
<dbReference type="AlphaFoldDB" id="A0A6F9D9W7"/>
<keyword evidence="4" id="KW-0862">Zinc</keyword>
<keyword evidence="3" id="KW-0479">Metal-binding</keyword>
<name>A0A6F9D9W7_9ASCI</name>
<evidence type="ECO:0000256" key="4">
    <source>
        <dbReference type="ARBA" id="ARBA00022833"/>
    </source>
</evidence>
<organism evidence="5">
    <name type="scientific">Phallusia mammillata</name>
    <dbReference type="NCBI Taxonomy" id="59560"/>
    <lineage>
        <taxon>Eukaryota</taxon>
        <taxon>Metazoa</taxon>
        <taxon>Chordata</taxon>
        <taxon>Tunicata</taxon>
        <taxon>Ascidiacea</taxon>
        <taxon>Phlebobranchia</taxon>
        <taxon>Ascidiidae</taxon>
        <taxon>Phallusia</taxon>
    </lineage>
</organism>
<evidence type="ECO:0000256" key="3">
    <source>
        <dbReference type="ARBA" id="ARBA00022723"/>
    </source>
</evidence>
<dbReference type="PANTHER" id="PTHR12857">
    <property type="entry name" value="CXXC MOTIF CONTAINING ZINC BINDING PROTEIN"/>
    <property type="match status" value="1"/>
</dbReference>
<comment type="similarity">
    <text evidence="1">Belongs to the UPF0587 family.</text>
</comment>
<protein>
    <recommendedName>
        <fullName evidence="2">CXXC motif containing zinc binding protein</fullName>
    </recommendedName>
</protein>
<dbReference type="GO" id="GO:0008270">
    <property type="term" value="F:zinc ion binding"/>
    <property type="evidence" value="ECO:0007669"/>
    <property type="project" value="TreeGrafter"/>
</dbReference>
<sequence length="162" mass="18484">MVKIALEIVATLENVSEIRTCGDDFRWFMKLRCNSCGEVSATWQYVCVAESTDTKGGRGSASMVQKCKMCSRENRLDIVEDKVGTYKADNDGQYVEILVLDCRGIEPVEFDFRSGWTVSSADSNLVFEDVDFAEKEWYDYDSNVNQSVSVTELEYRFTKIKK</sequence>
<dbReference type="EMBL" id="LR784340">
    <property type="protein sequence ID" value="CAB3236006.1"/>
    <property type="molecule type" value="mRNA"/>
</dbReference>
<evidence type="ECO:0000256" key="1">
    <source>
        <dbReference type="ARBA" id="ARBA00007818"/>
    </source>
</evidence>
<dbReference type="SUPFAM" id="SSF141678">
    <property type="entry name" value="MAL13P1.257-like"/>
    <property type="match status" value="1"/>
</dbReference>
<dbReference type="PANTHER" id="PTHR12857:SF0">
    <property type="entry name" value="CXXC MOTIF CONTAINING ZINC BINDING PROTEIN"/>
    <property type="match status" value="1"/>
</dbReference>
<accession>A0A6F9D9W7</accession>
<evidence type="ECO:0000313" key="5">
    <source>
        <dbReference type="EMBL" id="CAB3236006.1"/>
    </source>
</evidence>
<evidence type="ECO:0000256" key="2">
    <source>
        <dbReference type="ARBA" id="ARBA00020439"/>
    </source>
</evidence>
<proteinExistence type="evidence at transcript level"/>
<dbReference type="InterPro" id="IPR008584">
    <property type="entry name" value="CXXC_Zn-binding_euk"/>
</dbReference>
<dbReference type="Pfam" id="PF05907">
    <property type="entry name" value="CXXC_Zn-b_euk"/>
    <property type="match status" value="1"/>
</dbReference>
<gene>
    <name evidence="5" type="primary">Czib</name>
</gene>